<feature type="coiled-coil region" evidence="11">
    <location>
        <begin position="522"/>
        <end position="549"/>
    </location>
</feature>
<organism evidence="15 16">
    <name type="scientific">Halobacillus litoralis</name>
    <dbReference type="NCBI Taxonomy" id="45668"/>
    <lineage>
        <taxon>Bacteria</taxon>
        <taxon>Bacillati</taxon>
        <taxon>Bacillota</taxon>
        <taxon>Bacilli</taxon>
        <taxon>Bacillales</taxon>
        <taxon>Bacillaceae</taxon>
        <taxon>Halobacillus</taxon>
    </lineage>
</organism>
<dbReference type="Gene3D" id="1.10.8.500">
    <property type="entry name" value="HAMP domain in histidine kinase"/>
    <property type="match status" value="1"/>
</dbReference>
<evidence type="ECO:0000256" key="4">
    <source>
        <dbReference type="ARBA" id="ARBA00022500"/>
    </source>
</evidence>
<dbReference type="SMART" id="SM00304">
    <property type="entry name" value="HAMP"/>
    <property type="match status" value="1"/>
</dbReference>
<evidence type="ECO:0000259" key="14">
    <source>
        <dbReference type="PROSITE" id="PS50885"/>
    </source>
</evidence>
<evidence type="ECO:0000256" key="5">
    <source>
        <dbReference type="ARBA" id="ARBA00022692"/>
    </source>
</evidence>
<dbReference type="GO" id="GO:0006935">
    <property type="term" value="P:chemotaxis"/>
    <property type="evidence" value="ECO:0007669"/>
    <property type="project" value="UniProtKB-KW"/>
</dbReference>
<dbReference type="PROSITE" id="PS50885">
    <property type="entry name" value="HAMP"/>
    <property type="match status" value="1"/>
</dbReference>
<dbReference type="Gene3D" id="3.30.450.20">
    <property type="entry name" value="PAS domain"/>
    <property type="match status" value="2"/>
</dbReference>
<evidence type="ECO:0000256" key="9">
    <source>
        <dbReference type="ARBA" id="ARBA00029447"/>
    </source>
</evidence>
<feature type="domain" description="Methyl-accepting transducer" evidence="13">
    <location>
        <begin position="381"/>
        <end position="638"/>
    </location>
</feature>
<evidence type="ECO:0008006" key="17">
    <source>
        <dbReference type="Google" id="ProtNLM"/>
    </source>
</evidence>
<dbReference type="InterPro" id="IPR029151">
    <property type="entry name" value="Sensor-like_sf"/>
</dbReference>
<proteinExistence type="inferred from homology"/>
<keyword evidence="8 10" id="KW-0807">Transducer</keyword>
<dbReference type="PANTHER" id="PTHR32089:SF114">
    <property type="entry name" value="METHYL-ACCEPTING CHEMOTAXIS PROTEIN MCPB"/>
    <property type="match status" value="1"/>
</dbReference>
<dbReference type="CDD" id="cd12912">
    <property type="entry name" value="PDC2_MCP_like"/>
    <property type="match status" value="1"/>
</dbReference>
<dbReference type="SUPFAM" id="SSF58104">
    <property type="entry name" value="Methyl-accepting chemotaxis protein (MCP) signaling domain"/>
    <property type="match status" value="1"/>
</dbReference>
<accession>A0A410M9I8</accession>
<dbReference type="Proteomes" id="UP000287756">
    <property type="component" value="Chromosome"/>
</dbReference>
<comment type="subcellular location">
    <subcellularLocation>
        <location evidence="1">Cell membrane</location>
        <topology evidence="1">Multi-pass membrane protein</topology>
    </subcellularLocation>
</comment>
<name>A0A410M9I8_9BACI</name>
<dbReference type="SUPFAM" id="SSF103190">
    <property type="entry name" value="Sensory domain-like"/>
    <property type="match status" value="1"/>
</dbReference>
<evidence type="ECO:0000256" key="3">
    <source>
        <dbReference type="ARBA" id="ARBA00022481"/>
    </source>
</evidence>
<evidence type="ECO:0000256" key="11">
    <source>
        <dbReference type="SAM" id="Coils"/>
    </source>
</evidence>
<evidence type="ECO:0000256" key="12">
    <source>
        <dbReference type="SAM" id="Phobius"/>
    </source>
</evidence>
<dbReference type="PANTHER" id="PTHR32089">
    <property type="entry name" value="METHYL-ACCEPTING CHEMOTAXIS PROTEIN MCPB"/>
    <property type="match status" value="1"/>
</dbReference>
<feature type="transmembrane region" description="Helical" evidence="12">
    <location>
        <begin position="286"/>
        <end position="308"/>
    </location>
</feature>
<dbReference type="Pfam" id="PF00672">
    <property type="entry name" value="HAMP"/>
    <property type="match status" value="1"/>
</dbReference>
<evidence type="ECO:0000256" key="1">
    <source>
        <dbReference type="ARBA" id="ARBA00004651"/>
    </source>
</evidence>
<dbReference type="SMART" id="SM00283">
    <property type="entry name" value="MA"/>
    <property type="match status" value="1"/>
</dbReference>
<gene>
    <name evidence="15" type="ORF">HLI_03515</name>
</gene>
<evidence type="ECO:0000256" key="10">
    <source>
        <dbReference type="PROSITE-ProRule" id="PRU00284"/>
    </source>
</evidence>
<keyword evidence="6 12" id="KW-1133">Transmembrane helix</keyword>
<reference evidence="15 16" key="1">
    <citation type="submission" date="2018-01" db="EMBL/GenBank/DDBJ databases">
        <title>The whole genome sequencing and assembly of Halobacillus litoralis ERB031 strain.</title>
        <authorList>
            <person name="Lee S.-J."/>
            <person name="Park M.-K."/>
            <person name="Kim J.-Y."/>
            <person name="Lee Y.-J."/>
            <person name="Yi H."/>
            <person name="Bahn Y.-S."/>
            <person name="Kim J.F."/>
            <person name="Lee D.-W."/>
        </authorList>
    </citation>
    <scope>NUCLEOTIDE SEQUENCE [LARGE SCALE GENOMIC DNA]</scope>
    <source>
        <strain evidence="15 16">ERB 031</strain>
    </source>
</reference>
<feature type="domain" description="HAMP" evidence="14">
    <location>
        <begin position="310"/>
        <end position="362"/>
    </location>
</feature>
<keyword evidence="7 12" id="KW-0472">Membrane</keyword>
<sequence length="693" mass="76819">MKFFRSVNRFFTKRIQRQFLFPFLFLILLTGVVVASTSYWFSLNNTTETMTENIERQMGSMSDSFDTMFNTISHNVDRYAENPLLADPSSNQEEIFNQFEQTRASNPSILNIYMGEQSTKDMLIYPKTELPDDYDPTTRLWYEKSLENLGEVIWTEPYVDAASGDTVVSAARAIESGGDVSGVFSIDFTVTTLFEMVDDVKIGETGHSVMVSDTGVFLVHPNKDMIGESAEGTPYYSAIASSEQGSYEFTEDGEKKVAAFATNPQTGWKMMGIVNVSDFQQQASQILLPIVIVLIVVILISLLIAVMLTRHLTKPIKQLQQLMSKAGQGNFSIHAKMDRSDEIGDLSNDFQHMTDSIQSLLKKVKSSSGLVSDSAENMLANAEQNTAASNEISRAIQEIATGAQHQTERMDESVESSKALSDTINGVVSQSEQLKQKSDHLANRSEEAKQIVSTLRKHSTETNHMTNEMKDSIEDLQTSSENINQVVSTISNIAGQTNLLALNAAIEAARAGEAGKGFAVVAEEVRKLAEQSEDALKDVSEMIDQMQNRTEQIVQLIEDTGRVVKDQEQSVNETEESFDDVFQHVSESVTAINEIIRSMKSMSTKKDNLVGTIDEISTITEQTAAASEEVSASVQESNAAMEQLNMLAEDLEQVATGMEEELEKFDVEEGTEDEEREVVKIEEVETPYDQKAG</sequence>
<dbReference type="KEGG" id="hli:HLI_03515"/>
<keyword evidence="4" id="KW-0145">Chemotaxis</keyword>
<evidence type="ECO:0000256" key="8">
    <source>
        <dbReference type="ARBA" id="ARBA00023224"/>
    </source>
</evidence>
<keyword evidence="3" id="KW-0488">Methylation</keyword>
<keyword evidence="2" id="KW-1003">Cell membrane</keyword>
<dbReference type="InterPro" id="IPR033479">
    <property type="entry name" value="dCache_1"/>
</dbReference>
<dbReference type="CDD" id="cd12913">
    <property type="entry name" value="PDC1_MCP_like"/>
    <property type="match status" value="1"/>
</dbReference>
<dbReference type="Pfam" id="PF02743">
    <property type="entry name" value="dCache_1"/>
    <property type="match status" value="1"/>
</dbReference>
<dbReference type="CDD" id="cd11386">
    <property type="entry name" value="MCP_signal"/>
    <property type="match status" value="1"/>
</dbReference>
<dbReference type="CDD" id="cd06225">
    <property type="entry name" value="HAMP"/>
    <property type="match status" value="1"/>
</dbReference>
<keyword evidence="5 12" id="KW-0812">Transmembrane</keyword>
<protein>
    <recommendedName>
        <fullName evidence="17">Chemotaxis protein</fullName>
    </recommendedName>
</protein>
<dbReference type="GO" id="GO:0005886">
    <property type="term" value="C:plasma membrane"/>
    <property type="evidence" value="ECO:0007669"/>
    <property type="project" value="UniProtKB-SubCell"/>
</dbReference>
<dbReference type="EMBL" id="CP026118">
    <property type="protein sequence ID" value="QAS51346.1"/>
    <property type="molecule type" value="Genomic_DNA"/>
</dbReference>
<dbReference type="Pfam" id="PF00015">
    <property type="entry name" value="MCPsignal"/>
    <property type="match status" value="1"/>
</dbReference>
<evidence type="ECO:0000313" key="15">
    <source>
        <dbReference type="EMBL" id="QAS51346.1"/>
    </source>
</evidence>
<dbReference type="Gene3D" id="1.10.287.950">
    <property type="entry name" value="Methyl-accepting chemotaxis protein"/>
    <property type="match status" value="1"/>
</dbReference>
<dbReference type="InterPro" id="IPR003660">
    <property type="entry name" value="HAMP_dom"/>
</dbReference>
<keyword evidence="11" id="KW-0175">Coiled coil</keyword>
<dbReference type="GO" id="GO:0007165">
    <property type="term" value="P:signal transduction"/>
    <property type="evidence" value="ECO:0007669"/>
    <property type="project" value="UniProtKB-KW"/>
</dbReference>
<feature type="coiled-coil region" evidence="11">
    <location>
        <begin position="634"/>
        <end position="668"/>
    </location>
</feature>
<evidence type="ECO:0000256" key="7">
    <source>
        <dbReference type="ARBA" id="ARBA00023136"/>
    </source>
</evidence>
<dbReference type="RefSeq" id="WP_128523094.1">
    <property type="nucleotide sequence ID" value="NZ_CP026118.1"/>
</dbReference>
<comment type="similarity">
    <text evidence="9">Belongs to the methyl-accepting chemotaxis (MCP) protein family.</text>
</comment>
<dbReference type="OrthoDB" id="9760371at2"/>
<evidence type="ECO:0000256" key="6">
    <source>
        <dbReference type="ARBA" id="ARBA00022989"/>
    </source>
</evidence>
<dbReference type="InterPro" id="IPR004089">
    <property type="entry name" value="MCPsignal_dom"/>
</dbReference>
<dbReference type="AlphaFoldDB" id="A0A410M9I8"/>
<evidence type="ECO:0000256" key="2">
    <source>
        <dbReference type="ARBA" id="ARBA00022475"/>
    </source>
</evidence>
<dbReference type="PROSITE" id="PS50111">
    <property type="entry name" value="CHEMOTAXIS_TRANSDUC_2"/>
    <property type="match status" value="1"/>
</dbReference>
<evidence type="ECO:0000313" key="16">
    <source>
        <dbReference type="Proteomes" id="UP000287756"/>
    </source>
</evidence>
<evidence type="ECO:0000259" key="13">
    <source>
        <dbReference type="PROSITE" id="PS50111"/>
    </source>
</evidence>